<keyword evidence="9" id="KW-1185">Reference proteome</keyword>
<dbReference type="Pfam" id="PF02754">
    <property type="entry name" value="CCG"/>
    <property type="match status" value="2"/>
</dbReference>
<feature type="domain" description="4Fe-4S ferredoxin-type" evidence="7">
    <location>
        <begin position="265"/>
        <end position="294"/>
    </location>
</feature>
<dbReference type="InterPro" id="IPR051460">
    <property type="entry name" value="HdrC_iron-sulfur_subunit"/>
</dbReference>
<keyword evidence="3" id="KW-0560">Oxidoreductase</keyword>
<dbReference type="InterPro" id="IPR009051">
    <property type="entry name" value="Helical_ferredxn"/>
</dbReference>
<comment type="caution">
    <text evidence="8">The sequence shown here is derived from an EMBL/GenBank/DDBJ whole genome shotgun (WGS) entry which is preliminary data.</text>
</comment>
<evidence type="ECO:0000313" key="8">
    <source>
        <dbReference type="EMBL" id="MFC5531508.1"/>
    </source>
</evidence>
<keyword evidence="6" id="KW-0812">Transmembrane</keyword>
<dbReference type="PANTHER" id="PTHR43255">
    <property type="entry name" value="IRON-SULFUR-BINDING OXIDOREDUCTASE FADF-RELATED-RELATED"/>
    <property type="match status" value="1"/>
</dbReference>
<proteinExistence type="predicted"/>
<dbReference type="SUPFAM" id="SSF103501">
    <property type="entry name" value="Respiratory nitrate reductase 1 gamma chain"/>
    <property type="match status" value="1"/>
</dbReference>
<keyword evidence="6" id="KW-1133">Transmembrane helix</keyword>
<dbReference type="InterPro" id="IPR017896">
    <property type="entry name" value="4Fe4S_Fe-S-bd"/>
</dbReference>
<dbReference type="Pfam" id="PF13183">
    <property type="entry name" value="Fer4_8"/>
    <property type="match status" value="1"/>
</dbReference>
<dbReference type="Gene3D" id="1.10.1060.10">
    <property type="entry name" value="Alpha-helical ferredoxin"/>
    <property type="match status" value="1"/>
</dbReference>
<dbReference type="InterPro" id="IPR004017">
    <property type="entry name" value="Cys_rich_dom"/>
</dbReference>
<dbReference type="InterPro" id="IPR036197">
    <property type="entry name" value="NarG-like_sf"/>
</dbReference>
<evidence type="ECO:0000256" key="4">
    <source>
        <dbReference type="ARBA" id="ARBA00023004"/>
    </source>
</evidence>
<feature type="transmembrane region" description="Helical" evidence="6">
    <location>
        <begin position="68"/>
        <end position="92"/>
    </location>
</feature>
<organism evidence="8 9">
    <name type="scientific">Cohnella yongneupensis</name>
    <dbReference type="NCBI Taxonomy" id="425006"/>
    <lineage>
        <taxon>Bacteria</taxon>
        <taxon>Bacillati</taxon>
        <taxon>Bacillota</taxon>
        <taxon>Bacilli</taxon>
        <taxon>Bacillales</taxon>
        <taxon>Paenibacillaceae</taxon>
        <taxon>Cohnella</taxon>
    </lineage>
</organism>
<keyword evidence="2" id="KW-0479">Metal-binding</keyword>
<dbReference type="RefSeq" id="WP_378113468.1">
    <property type="nucleotide sequence ID" value="NZ_JBHSNC010000054.1"/>
</dbReference>
<accession>A0ABW0R2N5</accession>
<feature type="transmembrane region" description="Helical" evidence="6">
    <location>
        <begin position="6"/>
        <end position="25"/>
    </location>
</feature>
<dbReference type="SUPFAM" id="SSF46548">
    <property type="entry name" value="alpha-helical ferredoxin"/>
    <property type="match status" value="1"/>
</dbReference>
<evidence type="ECO:0000256" key="5">
    <source>
        <dbReference type="ARBA" id="ARBA00023014"/>
    </source>
</evidence>
<dbReference type="InterPro" id="IPR017900">
    <property type="entry name" value="4Fe4S_Fe_S_CS"/>
</dbReference>
<evidence type="ECO:0000313" key="9">
    <source>
        <dbReference type="Proteomes" id="UP001596108"/>
    </source>
</evidence>
<sequence>MGTINGWIFVAVTLCGVGCFAWIVAGRVRLIMAGKPDGRMKLSWQRTAVAGGQVFGHRRLLQDRRSGLMHLVLFYGFIVLQLGALEIIFKGLTDRSLPLADRSWFAFLQETTVVLILLAVAYAAYRRYVRRLSRLPKGWKPALVLIWITALMVSVALTLAFDRLREGKEEASAMAPLSSALASALQEISSNAHWIRNGYEAAWWAHLTLLLGFLVYVPLSKHFHLLTAPVNWLFRPGGPPKMAPLDLEDETSEKFGMNEIADLTRATRLDLFACVECGRCTDACPAANTDKGLSPMHLMTKLRDTLLAKGKIFSPSAAMPLPSSSSTMDIRQTMTWQSESWMISDSSSAEPSLIGDVITEQELWACTTCRACEESCPVGNHQLTPLVEMRRYLVLTEGRMPAEAKKTLQNIDRQSNPWGFPRQERAAWLDAFAAREGWRVPTIRDNPKPEWLWWVGSMGAYDLRARGVTFAFARLLREAGVSFAVLGAEERNSGDTPRRLGDEYLFQELCRSNIETFRRYGIKRIVTTCPHTYHLFRNEYRDFGFDGEVKHHTELLAELLAEGRLAPRQPVARTMTLHDSCYLARYNGVTEAPRAILSAIPGLKVAEMARSGKQGLCCGAGGGRMWLEEPGRRVNVVRTAQALETGADLIGSSCPYCLTMMEEGVRLHGAEERTTALDVAELLAMSVFPMRKREG</sequence>
<dbReference type="PROSITE" id="PS51379">
    <property type="entry name" value="4FE4S_FER_2"/>
    <property type="match status" value="2"/>
</dbReference>
<protein>
    <submittedName>
        <fullName evidence="8">(Fe-S)-binding protein</fullName>
    </submittedName>
</protein>
<name>A0ABW0R2N5_9BACL</name>
<feature type="domain" description="4Fe-4S ferredoxin-type" evidence="7">
    <location>
        <begin position="355"/>
        <end position="386"/>
    </location>
</feature>
<feature type="transmembrane region" description="Helical" evidence="6">
    <location>
        <begin position="104"/>
        <end position="122"/>
    </location>
</feature>
<dbReference type="Gene3D" id="1.20.950.20">
    <property type="entry name" value="Transmembrane di-heme cytochromes, Chain C"/>
    <property type="match status" value="1"/>
</dbReference>
<keyword evidence="6" id="KW-0472">Membrane</keyword>
<evidence type="ECO:0000256" key="3">
    <source>
        <dbReference type="ARBA" id="ARBA00023002"/>
    </source>
</evidence>
<keyword evidence="1" id="KW-0004">4Fe-4S</keyword>
<gene>
    <name evidence="8" type="ORF">ACFPQ4_18975</name>
</gene>
<evidence type="ECO:0000259" key="7">
    <source>
        <dbReference type="PROSITE" id="PS51379"/>
    </source>
</evidence>
<keyword evidence="5" id="KW-0411">Iron-sulfur</keyword>
<dbReference type="Proteomes" id="UP001596108">
    <property type="component" value="Unassembled WGS sequence"/>
</dbReference>
<evidence type="ECO:0000256" key="6">
    <source>
        <dbReference type="SAM" id="Phobius"/>
    </source>
</evidence>
<dbReference type="PANTHER" id="PTHR43255:SF1">
    <property type="entry name" value="IRON-SULFUR-BINDING OXIDOREDUCTASE FADF-RELATED"/>
    <property type="match status" value="1"/>
</dbReference>
<feature type="transmembrane region" description="Helical" evidence="6">
    <location>
        <begin position="142"/>
        <end position="161"/>
    </location>
</feature>
<dbReference type="EMBL" id="JBHSNC010000054">
    <property type="protein sequence ID" value="MFC5531508.1"/>
    <property type="molecule type" value="Genomic_DNA"/>
</dbReference>
<evidence type="ECO:0000256" key="1">
    <source>
        <dbReference type="ARBA" id="ARBA00022485"/>
    </source>
</evidence>
<evidence type="ECO:0000256" key="2">
    <source>
        <dbReference type="ARBA" id="ARBA00022723"/>
    </source>
</evidence>
<dbReference type="PROSITE" id="PS00198">
    <property type="entry name" value="4FE4S_FER_1"/>
    <property type="match status" value="1"/>
</dbReference>
<reference evidence="9" key="1">
    <citation type="journal article" date="2019" name="Int. J. Syst. Evol. Microbiol.">
        <title>The Global Catalogue of Microorganisms (GCM) 10K type strain sequencing project: providing services to taxonomists for standard genome sequencing and annotation.</title>
        <authorList>
            <consortium name="The Broad Institute Genomics Platform"/>
            <consortium name="The Broad Institute Genome Sequencing Center for Infectious Disease"/>
            <person name="Wu L."/>
            <person name="Ma J."/>
        </authorList>
    </citation>
    <scope>NUCLEOTIDE SEQUENCE [LARGE SCALE GENOMIC DNA]</scope>
    <source>
        <strain evidence="9">CGMCC 1.18578</strain>
    </source>
</reference>
<keyword evidence="4" id="KW-0408">Iron</keyword>